<evidence type="ECO:0000256" key="2">
    <source>
        <dbReference type="SAM" id="SignalP"/>
    </source>
</evidence>
<evidence type="ECO:0008006" key="5">
    <source>
        <dbReference type="Google" id="ProtNLM"/>
    </source>
</evidence>
<keyword evidence="4" id="KW-1185">Reference proteome</keyword>
<feature type="chain" id="PRO_5039627694" description="PASTA domain-containing protein" evidence="2">
    <location>
        <begin position="21"/>
        <end position="216"/>
    </location>
</feature>
<comment type="caution">
    <text evidence="3">The sequence shown here is derived from an EMBL/GenBank/DDBJ whole genome shotgun (WGS) entry which is preliminary data.</text>
</comment>
<dbReference type="AlphaFoldDB" id="A0A6I3JEF7"/>
<protein>
    <recommendedName>
        <fullName evidence="5">PASTA domain-containing protein</fullName>
    </recommendedName>
</protein>
<dbReference type="Gene3D" id="3.30.10.20">
    <property type="match status" value="1"/>
</dbReference>
<proteinExistence type="predicted"/>
<feature type="compositionally biased region" description="Low complexity" evidence="1">
    <location>
        <begin position="111"/>
        <end position="129"/>
    </location>
</feature>
<reference evidence="3 4" key="1">
    <citation type="submission" date="2019-10" db="EMBL/GenBank/DDBJ databases">
        <title>Nocardioides novel species isolated from the excrement of Marmot.</title>
        <authorList>
            <person name="Zhang G."/>
        </authorList>
    </citation>
    <scope>NUCLEOTIDE SEQUENCE [LARGE SCALE GENOMIC DNA]</scope>
    <source>
        <strain evidence="4">zg-579</strain>
    </source>
</reference>
<gene>
    <name evidence="3" type="ORF">GGQ22_15615</name>
</gene>
<keyword evidence="2" id="KW-0732">Signal</keyword>
<dbReference type="Proteomes" id="UP000433406">
    <property type="component" value="Unassembled WGS sequence"/>
</dbReference>
<dbReference type="EMBL" id="WLCI01000016">
    <property type="protein sequence ID" value="MTB96502.1"/>
    <property type="molecule type" value="Genomic_DNA"/>
</dbReference>
<feature type="signal peptide" evidence="2">
    <location>
        <begin position="1"/>
        <end position="20"/>
    </location>
</feature>
<organism evidence="3 4">
    <name type="scientific">Nocardioides marmotae</name>
    <dbReference type="NCBI Taxonomy" id="2663857"/>
    <lineage>
        <taxon>Bacteria</taxon>
        <taxon>Bacillati</taxon>
        <taxon>Actinomycetota</taxon>
        <taxon>Actinomycetes</taxon>
        <taxon>Propionibacteriales</taxon>
        <taxon>Nocardioidaceae</taxon>
        <taxon>Nocardioides</taxon>
    </lineage>
</organism>
<feature type="region of interest" description="Disordered" evidence="1">
    <location>
        <begin position="74"/>
        <end position="140"/>
    </location>
</feature>
<dbReference type="PROSITE" id="PS51257">
    <property type="entry name" value="PROKAR_LIPOPROTEIN"/>
    <property type="match status" value="1"/>
</dbReference>
<evidence type="ECO:0000256" key="1">
    <source>
        <dbReference type="SAM" id="MobiDB-lite"/>
    </source>
</evidence>
<evidence type="ECO:0000313" key="3">
    <source>
        <dbReference type="EMBL" id="MTB96502.1"/>
    </source>
</evidence>
<evidence type="ECO:0000313" key="4">
    <source>
        <dbReference type="Proteomes" id="UP000433406"/>
    </source>
</evidence>
<accession>A0A6I3JEF7</accession>
<name>A0A6I3JEF7_9ACTN</name>
<feature type="compositionally biased region" description="Acidic residues" evidence="1">
    <location>
        <begin position="92"/>
        <end position="106"/>
    </location>
</feature>
<sequence length="216" mass="22596">MKLRVLSALVVAAGMLTACGEDEPAVMPEVVSMRLDVALSDIERAGFEDEVEVIGGGMFGVVDESNWIVCGQEPATSEEISGAPRLTVDRSCDDEDSAAGQDEADAASESPQPARTPTKKPQPTKKPAANTGGGKNASADTFVMPSTVGMVLQDAQDLLQSLGSYILTQTDATGAERFQVLDSGWKVCWQDPAPGTVTPLSTMVDLGAVKLHEACP</sequence>
<dbReference type="RefSeq" id="WP_154616370.1">
    <property type="nucleotide sequence ID" value="NZ_CP053660.1"/>
</dbReference>